<keyword evidence="2" id="KW-1185">Reference proteome</keyword>
<proteinExistence type="predicted"/>
<comment type="caution">
    <text evidence="1">The sequence shown here is derived from an EMBL/GenBank/DDBJ whole genome shotgun (WGS) entry which is preliminary data.</text>
</comment>
<sequence length="53" mass="6640">MQEKHHPANIRAKRLVKQAIRQRHAIARQQRQSWRFIWLKHQQNRQSDKDIWS</sequence>
<evidence type="ECO:0000313" key="1">
    <source>
        <dbReference type="EMBL" id="MFL1731716.1"/>
    </source>
</evidence>
<dbReference type="Proteomes" id="UP001624684">
    <property type="component" value="Unassembled WGS sequence"/>
</dbReference>
<accession>A0ABW8U3Z6</accession>
<reference evidence="1 2" key="1">
    <citation type="submission" date="2024-11" db="EMBL/GenBank/DDBJ databases">
        <title>First Report of Moraxella oculi in Brazil in an Infectious Bovine Keratoconjunctivitis Outbreak.</title>
        <authorList>
            <person name="Carvalho C.V."/>
            <person name="Domingues R."/>
            <person name="Coutinho C."/>
            <person name="Honorio N.T.B.S."/>
            <person name="Faza D.R.L.R."/>
            <person name="Carvalho W.A."/>
            <person name="Machado A.B.F."/>
            <person name="Martins M.F."/>
            <person name="Gaspar E.B."/>
        </authorList>
    </citation>
    <scope>NUCLEOTIDE SEQUENCE [LARGE SCALE GENOMIC DNA]</scope>
    <source>
        <strain evidence="1 2">2117LE</strain>
    </source>
</reference>
<organism evidence="1 2">
    <name type="scientific">Moraxella oculi</name>
    <dbReference type="NCBI Taxonomy" id="2940516"/>
    <lineage>
        <taxon>Bacteria</taxon>
        <taxon>Pseudomonadati</taxon>
        <taxon>Pseudomonadota</taxon>
        <taxon>Gammaproteobacteria</taxon>
        <taxon>Moraxellales</taxon>
        <taxon>Moraxellaceae</taxon>
        <taxon>Moraxella</taxon>
    </lineage>
</organism>
<name>A0ABW8U3Z6_9GAMM</name>
<dbReference type="EMBL" id="JBJJXE010000001">
    <property type="protein sequence ID" value="MFL1731716.1"/>
    <property type="molecule type" value="Genomic_DNA"/>
</dbReference>
<protein>
    <submittedName>
        <fullName evidence="1">Uncharacterized protein</fullName>
    </submittedName>
</protein>
<evidence type="ECO:0000313" key="2">
    <source>
        <dbReference type="Proteomes" id="UP001624684"/>
    </source>
</evidence>
<gene>
    <name evidence="1" type="ORF">ACJHVH_01690</name>
</gene>
<dbReference type="RefSeq" id="WP_407068519.1">
    <property type="nucleotide sequence ID" value="NZ_JBJJXE010000001.1"/>
</dbReference>